<accession>X0WD96</accession>
<reference evidence="1" key="1">
    <citation type="journal article" date="2014" name="Front. Microbiol.">
        <title>High frequency of phylogenetically diverse reductive dehalogenase-homologous genes in deep subseafloor sedimentary metagenomes.</title>
        <authorList>
            <person name="Kawai M."/>
            <person name="Futagami T."/>
            <person name="Toyoda A."/>
            <person name="Takaki Y."/>
            <person name="Nishi S."/>
            <person name="Hori S."/>
            <person name="Arai W."/>
            <person name="Tsubouchi T."/>
            <person name="Morono Y."/>
            <person name="Uchiyama I."/>
            <person name="Ito T."/>
            <person name="Fujiyama A."/>
            <person name="Inagaki F."/>
            <person name="Takami H."/>
        </authorList>
    </citation>
    <scope>NUCLEOTIDE SEQUENCE</scope>
    <source>
        <strain evidence="1">Expedition CK06-06</strain>
    </source>
</reference>
<evidence type="ECO:0000313" key="1">
    <source>
        <dbReference type="EMBL" id="GAG28939.1"/>
    </source>
</evidence>
<feature type="non-terminal residue" evidence="1">
    <location>
        <position position="242"/>
    </location>
</feature>
<name>X0WD96_9ZZZZ</name>
<sequence>PEGIAASLNFSGEGSVDKEIANDLDPNYADTEIDVSIYTDAREGRLIVEDSTSNPDLATIMSQKLPITRREARGIISTFGKVRASYALNNAITHNPTPSRSSTIADGGGVVIENSISASNLSPATVFQLSLRGIKYEGYLKNSTVYMRVYPSDNGVSIRDLDMIITIVDSDPVPPLSASNVVLHDIFPYDYGQECYFYPIDEENWLVDIEDLRPGAYDLYIDIGRMQTITLPITVMEDKQVI</sequence>
<comment type="caution">
    <text evidence="1">The sequence shown here is derived from an EMBL/GenBank/DDBJ whole genome shotgun (WGS) entry which is preliminary data.</text>
</comment>
<dbReference type="AlphaFoldDB" id="X0WD96"/>
<proteinExistence type="predicted"/>
<feature type="non-terminal residue" evidence="1">
    <location>
        <position position="1"/>
    </location>
</feature>
<organism evidence="1">
    <name type="scientific">marine sediment metagenome</name>
    <dbReference type="NCBI Taxonomy" id="412755"/>
    <lineage>
        <taxon>unclassified sequences</taxon>
        <taxon>metagenomes</taxon>
        <taxon>ecological metagenomes</taxon>
    </lineage>
</organism>
<protein>
    <submittedName>
        <fullName evidence="1">Uncharacterized protein</fullName>
    </submittedName>
</protein>
<gene>
    <name evidence="1" type="ORF">S01H1_73334</name>
</gene>
<dbReference type="EMBL" id="BARS01048997">
    <property type="protein sequence ID" value="GAG28939.1"/>
    <property type="molecule type" value="Genomic_DNA"/>
</dbReference>